<name>A0A1Z1EDT7_ESCAL</name>
<evidence type="ECO:0000313" key="2">
    <source>
        <dbReference type="EMBL" id="ARO73582.1"/>
    </source>
</evidence>
<sequence length="367" mass="43219">MNFLLFFSICYFLYVTSIGMLFNNYKVLLIFSLIPPTIVSVIRYNVGIDFMSYVDYFNQLKYTDEIYLDDTFKYISYFSYYIGGNEQIVFLIYAIFYSAALYFLIKLALENYITRINNFYVVGLLLSFYSFYFLLSFNQIRSSLSALLLCYGLLKRKKDFSFVMAILLSVLFHSAAMFILPFYVALRKIKVRYLLVIFPFLLVASFYNIFSDVLKFILTFLNSRFLTYFYSEYFVPKTGMEKMYSVISMTIVLGMVVCLFKLLPEKFDLMIKFVILFVLLRAMSIDILIFARISDFLKPITIILVFTAIYFASNKVTPRIILPIYLIMILLLCLFNIKIGSNITKDDHYTYGYNICLFGNKCVEEFY</sequence>
<dbReference type="InterPro" id="IPR049458">
    <property type="entry name" value="EpsG-like"/>
</dbReference>
<feature type="transmembrane region" description="Helical" evidence="1">
    <location>
        <begin position="191"/>
        <end position="207"/>
    </location>
</feature>
<accession>A0A1Z1EDT7</accession>
<reference evidence="2" key="1">
    <citation type="journal article" date="2017" name="Carbohydr. Res.">
        <title>Structures and gene clusters of the O-antigens of Escherichia albertii O3, O4, O6, and O7.</title>
        <authorList>
            <person name="Naumenko O.I."/>
            <person name="Zheng H."/>
            <person name="Senchenkova S.N."/>
            <person name="Wang H."/>
            <person name="Li Q."/>
            <person name="Shashkov A.S."/>
            <person name="Wang J."/>
            <person name="Knirel Y.A."/>
            <person name="Xiong Y."/>
        </authorList>
    </citation>
    <scope>NUCLEOTIDE SEQUENCE</scope>
    <source>
        <strain evidence="2">ZG141049</strain>
    </source>
</reference>
<dbReference type="AlphaFoldDB" id="A0A1Z1EDT7"/>
<feature type="transmembrane region" description="Helical" evidence="1">
    <location>
        <begin position="319"/>
        <end position="337"/>
    </location>
</feature>
<feature type="transmembrane region" description="Helical" evidence="1">
    <location>
        <begin position="6"/>
        <end position="22"/>
    </location>
</feature>
<proteinExistence type="predicted"/>
<feature type="transmembrane region" description="Helical" evidence="1">
    <location>
        <begin position="27"/>
        <end position="46"/>
    </location>
</feature>
<dbReference type="Pfam" id="PF14897">
    <property type="entry name" value="EpsG"/>
    <property type="match status" value="1"/>
</dbReference>
<feature type="transmembrane region" description="Helical" evidence="1">
    <location>
        <begin position="160"/>
        <end position="184"/>
    </location>
</feature>
<protein>
    <submittedName>
        <fullName evidence="2">Wzy</fullName>
    </submittedName>
</protein>
<organism evidence="2">
    <name type="scientific">Escherichia albertii</name>
    <dbReference type="NCBI Taxonomy" id="208962"/>
    <lineage>
        <taxon>Bacteria</taxon>
        <taxon>Pseudomonadati</taxon>
        <taxon>Pseudomonadota</taxon>
        <taxon>Gammaproteobacteria</taxon>
        <taxon>Enterobacterales</taxon>
        <taxon>Enterobacteriaceae</taxon>
        <taxon>Escherichia</taxon>
    </lineage>
</organism>
<evidence type="ECO:0000256" key="1">
    <source>
        <dbReference type="SAM" id="Phobius"/>
    </source>
</evidence>
<keyword evidence="1" id="KW-1133">Transmembrane helix</keyword>
<keyword evidence="1" id="KW-0472">Membrane</keyword>
<feature type="transmembrane region" description="Helical" evidence="1">
    <location>
        <begin position="243"/>
        <end position="263"/>
    </location>
</feature>
<feature type="transmembrane region" description="Helical" evidence="1">
    <location>
        <begin position="296"/>
        <end position="313"/>
    </location>
</feature>
<feature type="transmembrane region" description="Helical" evidence="1">
    <location>
        <begin position="88"/>
        <end position="107"/>
    </location>
</feature>
<dbReference type="RefSeq" id="WP_059228967.1">
    <property type="nucleotide sequence ID" value="NZ_CP025317.1"/>
</dbReference>
<feature type="transmembrane region" description="Helical" evidence="1">
    <location>
        <begin position="269"/>
        <end position="289"/>
    </location>
</feature>
<feature type="transmembrane region" description="Helical" evidence="1">
    <location>
        <begin position="119"/>
        <end position="140"/>
    </location>
</feature>
<keyword evidence="1" id="KW-0812">Transmembrane</keyword>
<dbReference type="EMBL" id="KY574602">
    <property type="protein sequence ID" value="ARO73582.1"/>
    <property type="molecule type" value="Genomic_DNA"/>
</dbReference>